<name>A0A167QU53_CALVF</name>
<accession>A0A167QU53</accession>
<feature type="chain" id="PRO_5007891681" evidence="1">
    <location>
        <begin position="19"/>
        <end position="174"/>
    </location>
</feature>
<evidence type="ECO:0000313" key="3">
    <source>
        <dbReference type="Proteomes" id="UP000076738"/>
    </source>
</evidence>
<proteinExistence type="predicted"/>
<organism evidence="2 3">
    <name type="scientific">Calocera viscosa (strain TUFC12733)</name>
    <dbReference type="NCBI Taxonomy" id="1330018"/>
    <lineage>
        <taxon>Eukaryota</taxon>
        <taxon>Fungi</taxon>
        <taxon>Dikarya</taxon>
        <taxon>Basidiomycota</taxon>
        <taxon>Agaricomycotina</taxon>
        <taxon>Dacrymycetes</taxon>
        <taxon>Dacrymycetales</taxon>
        <taxon>Dacrymycetaceae</taxon>
        <taxon>Calocera</taxon>
    </lineage>
</organism>
<evidence type="ECO:0000313" key="2">
    <source>
        <dbReference type="EMBL" id="KZP00243.1"/>
    </source>
</evidence>
<dbReference type="Proteomes" id="UP000076738">
    <property type="component" value="Unassembled WGS sequence"/>
</dbReference>
<dbReference type="AlphaFoldDB" id="A0A167QU53"/>
<gene>
    <name evidence="2" type="ORF">CALVIDRAFT_326271</name>
</gene>
<reference evidence="2 3" key="1">
    <citation type="journal article" date="2016" name="Mol. Biol. Evol.">
        <title>Comparative Genomics of Early-Diverging Mushroom-Forming Fungi Provides Insights into the Origins of Lignocellulose Decay Capabilities.</title>
        <authorList>
            <person name="Nagy L.G."/>
            <person name="Riley R."/>
            <person name="Tritt A."/>
            <person name="Adam C."/>
            <person name="Daum C."/>
            <person name="Floudas D."/>
            <person name="Sun H."/>
            <person name="Yadav J.S."/>
            <person name="Pangilinan J."/>
            <person name="Larsson K.H."/>
            <person name="Matsuura K."/>
            <person name="Barry K."/>
            <person name="Labutti K."/>
            <person name="Kuo R."/>
            <person name="Ohm R.A."/>
            <person name="Bhattacharya S.S."/>
            <person name="Shirouzu T."/>
            <person name="Yoshinaga Y."/>
            <person name="Martin F.M."/>
            <person name="Grigoriev I.V."/>
            <person name="Hibbett D.S."/>
        </authorList>
    </citation>
    <scope>NUCLEOTIDE SEQUENCE [LARGE SCALE GENOMIC DNA]</scope>
    <source>
        <strain evidence="2 3">TUFC12733</strain>
    </source>
</reference>
<protein>
    <submittedName>
        <fullName evidence="2">Uncharacterized protein</fullName>
    </submittedName>
</protein>
<feature type="signal peptide" evidence="1">
    <location>
        <begin position="1"/>
        <end position="18"/>
    </location>
</feature>
<dbReference type="EMBL" id="KV417270">
    <property type="protein sequence ID" value="KZP00243.1"/>
    <property type="molecule type" value="Genomic_DNA"/>
</dbReference>
<dbReference type="OrthoDB" id="3210262at2759"/>
<evidence type="ECO:0000256" key="1">
    <source>
        <dbReference type="SAM" id="SignalP"/>
    </source>
</evidence>
<keyword evidence="1" id="KW-0732">Signal</keyword>
<sequence>MQFLQAFIVLVLLSFTRAAAIPESNIAIPERDLTLLSPTKRDMNVSTVMSNFQVVIMASSSLNNIVSSMSDSMSIDTVTTMGTTIVTDFTTIIGSLATDLAEMGETVFDDAAAGQIVPVLLEFVKIHCALLSTLIGKNGIFRQFLLTAPIAVVLKTLETGIDVSTHRLGAVPLI</sequence>
<keyword evidence="3" id="KW-1185">Reference proteome</keyword>